<dbReference type="EMBL" id="JALJXV010000004">
    <property type="protein sequence ID" value="MCP1674872.1"/>
    <property type="molecule type" value="Genomic_DNA"/>
</dbReference>
<sequence length="489" mass="52951">MDQHAISGLSPVTEHSATCLCCSPLFNKYTRRISADLSRRRMMLALGASVAAVGLGVYPASVLSRPQESHPTALVFTNMRLFDGKSAALRDGVEVIVEGDKVTAVRDHGAPRPEGAEIIDGRGGVLMPGLIDAHWHATMAAVPKMAALTADVGYLHIVAANEAERTLMRGFTSVRDAAGPVFALKRAVDEGLVLGPRIYPSGAMISQTSGHGDYRLLHELPRFPGTPPSHSEELGVGQIADGRDEVLRRVREQLMQGATQIKLAAGGGVSSVYDPIEVSQYTEDELRAAVEAAEDYGTYVMVHAYTPRAIQRAIRAGVRCIEHGQLMDDETAALVAETGTLWSLQPFLADEDANPMATQEQRDKQQLVARGTVRAYELARKHGIDVAFGTDTLFNAELAARQGRQLAKLGRFFSNMEVLRMATSGNARYLQACGIRDPYPAPLGVIEEGAWADMLLFNGNPAENLDLLGEPERSMRVIVKNGRIVKMQS</sequence>
<keyword evidence="3" id="KW-1185">Reference proteome</keyword>
<comment type="caution">
    <text evidence="2">The sequence shown here is derived from an EMBL/GenBank/DDBJ whole genome shotgun (WGS) entry which is preliminary data.</text>
</comment>
<dbReference type="Gene3D" id="3.20.20.140">
    <property type="entry name" value="Metal-dependent hydrolases"/>
    <property type="match status" value="1"/>
</dbReference>
<dbReference type="SUPFAM" id="SSF51556">
    <property type="entry name" value="Metallo-dependent hydrolases"/>
    <property type="match status" value="1"/>
</dbReference>
<accession>A0AAE3KG64</accession>
<evidence type="ECO:0000259" key="1">
    <source>
        <dbReference type="PROSITE" id="PS50972"/>
    </source>
</evidence>
<dbReference type="SUPFAM" id="SSF51338">
    <property type="entry name" value="Composite domain of metallo-dependent hydrolases"/>
    <property type="match status" value="1"/>
</dbReference>
<evidence type="ECO:0000313" key="2">
    <source>
        <dbReference type="EMBL" id="MCP1674872.1"/>
    </source>
</evidence>
<dbReference type="InterPro" id="IPR032466">
    <property type="entry name" value="Metal_Hydrolase"/>
</dbReference>
<dbReference type="PANTHER" id="PTHR43135">
    <property type="entry name" value="ALPHA-D-RIBOSE 1-METHYLPHOSPHONATE 5-TRIPHOSPHATE DIPHOSPHATASE"/>
    <property type="match status" value="1"/>
</dbReference>
<dbReference type="GO" id="GO:0016810">
    <property type="term" value="F:hydrolase activity, acting on carbon-nitrogen (but not peptide) bonds"/>
    <property type="evidence" value="ECO:0007669"/>
    <property type="project" value="InterPro"/>
</dbReference>
<dbReference type="PROSITE" id="PS50972">
    <property type="entry name" value="PTERIN_BINDING"/>
    <property type="match status" value="1"/>
</dbReference>
<dbReference type="CDD" id="cd01299">
    <property type="entry name" value="Met_dep_hydrolase_A"/>
    <property type="match status" value="1"/>
</dbReference>
<dbReference type="RefSeq" id="WP_253477402.1">
    <property type="nucleotide sequence ID" value="NZ_JALJXV010000004.1"/>
</dbReference>
<dbReference type="PANTHER" id="PTHR43135:SF3">
    <property type="entry name" value="ALPHA-D-RIBOSE 1-METHYLPHOSPHONATE 5-TRIPHOSPHATE DIPHOSPHATASE"/>
    <property type="match status" value="1"/>
</dbReference>
<protein>
    <submittedName>
        <fullName evidence="2">Imidazolonepropionase-like amidohydrolase</fullName>
    </submittedName>
</protein>
<organism evidence="2 3">
    <name type="scientific">Natronocella acetinitrilica</name>
    <dbReference type="NCBI Taxonomy" id="414046"/>
    <lineage>
        <taxon>Bacteria</taxon>
        <taxon>Pseudomonadati</taxon>
        <taxon>Pseudomonadota</taxon>
        <taxon>Gammaproteobacteria</taxon>
        <taxon>Chromatiales</taxon>
        <taxon>Ectothiorhodospiraceae</taxon>
        <taxon>Natronocella</taxon>
    </lineage>
</organism>
<dbReference type="Proteomes" id="UP001205843">
    <property type="component" value="Unassembled WGS sequence"/>
</dbReference>
<dbReference type="Gene3D" id="2.30.40.10">
    <property type="entry name" value="Urease, subunit C, domain 1"/>
    <property type="match status" value="1"/>
</dbReference>
<dbReference type="Pfam" id="PF01979">
    <property type="entry name" value="Amidohydro_1"/>
    <property type="match status" value="1"/>
</dbReference>
<proteinExistence type="predicted"/>
<reference evidence="2" key="1">
    <citation type="submission" date="2022-03" db="EMBL/GenBank/DDBJ databases">
        <title>Genomic Encyclopedia of Type Strains, Phase III (KMG-III): the genomes of soil and plant-associated and newly described type strains.</title>
        <authorList>
            <person name="Whitman W."/>
        </authorList>
    </citation>
    <scope>NUCLEOTIDE SEQUENCE</scope>
    <source>
        <strain evidence="2">ANL 6-2</strain>
    </source>
</reference>
<dbReference type="InterPro" id="IPR006680">
    <property type="entry name" value="Amidohydro-rel"/>
</dbReference>
<dbReference type="AlphaFoldDB" id="A0AAE3KG64"/>
<gene>
    <name evidence="2" type="ORF">J2T57_002010</name>
</gene>
<dbReference type="InterPro" id="IPR057744">
    <property type="entry name" value="OTAase-like"/>
</dbReference>
<dbReference type="GO" id="GO:0042558">
    <property type="term" value="P:pteridine-containing compound metabolic process"/>
    <property type="evidence" value="ECO:0007669"/>
    <property type="project" value="InterPro"/>
</dbReference>
<name>A0AAE3KG64_9GAMM</name>
<dbReference type="InterPro" id="IPR051781">
    <property type="entry name" value="Metallo-dep_Hydrolase"/>
</dbReference>
<feature type="domain" description="Pterin-binding" evidence="1">
    <location>
        <begin position="221"/>
        <end position="489"/>
    </location>
</feature>
<evidence type="ECO:0000313" key="3">
    <source>
        <dbReference type="Proteomes" id="UP001205843"/>
    </source>
</evidence>
<dbReference type="InterPro" id="IPR000489">
    <property type="entry name" value="Pterin-binding_dom"/>
</dbReference>
<dbReference type="InterPro" id="IPR011059">
    <property type="entry name" value="Metal-dep_hydrolase_composite"/>
</dbReference>